<protein>
    <submittedName>
        <fullName evidence="2">Uncharacterized protein</fullName>
    </submittedName>
</protein>
<dbReference type="SUPFAM" id="SSF69304">
    <property type="entry name" value="Tricorn protease N-terminal domain"/>
    <property type="match status" value="1"/>
</dbReference>
<sequence>MRRTVAVLSLVLALTACTSEVPTEPSGPTVLSLDESVPVLTVGEDYDVVTRVPTELDGRAASLAGWTADGTEIYVRHAHRAGRDAHDDDPYAVALVARDPRTGRTTVLSDRARRQGPVARDRIPSNALQIGPVVVRGDLIAWTESRGIGPSGDLYVRDMDAGAERRLVRSRALAPDVAPVLRDGAVYFVGVEGDDLGRVPAQTSVYRVPADGSGEPELVAPGATAVFGDLSAIASTPRHVLKVAFEDHVVDWDLTVGAEGEIDGTRLRADCGVSAGEGVTVACAGEPQELTIDTGNRRFVVTGASGRFAWLEANGRWVRFTVDDDGDQTQYVFDVIGEKLLRVPAPRNLRGLQTTSYFLAVLASWDPDPTEPVIEFVD</sequence>
<accession>A0ABY5KEK0</accession>
<evidence type="ECO:0000313" key="2">
    <source>
        <dbReference type="EMBL" id="UUI67480.1"/>
    </source>
</evidence>
<dbReference type="Proteomes" id="UP001315860">
    <property type="component" value="Chromosome"/>
</dbReference>
<proteinExistence type="predicted"/>
<name>A0ABY5KEK0_9ACTN</name>
<keyword evidence="3" id="KW-1185">Reference proteome</keyword>
<keyword evidence="1" id="KW-0732">Signal</keyword>
<evidence type="ECO:0000313" key="3">
    <source>
        <dbReference type="Proteomes" id="UP001315860"/>
    </source>
</evidence>
<gene>
    <name evidence="2" type="ORF">NP095_09695</name>
</gene>
<evidence type="ECO:0000256" key="1">
    <source>
        <dbReference type="SAM" id="SignalP"/>
    </source>
</evidence>
<dbReference type="RefSeq" id="WP_256766044.1">
    <property type="nucleotide sequence ID" value="NZ_CP101990.1"/>
</dbReference>
<dbReference type="PROSITE" id="PS51257">
    <property type="entry name" value="PROKAR_LIPOPROTEIN"/>
    <property type="match status" value="1"/>
</dbReference>
<feature type="signal peptide" evidence="1">
    <location>
        <begin position="1"/>
        <end position="18"/>
    </location>
</feature>
<dbReference type="EMBL" id="CP101990">
    <property type="protein sequence ID" value="UUI67480.1"/>
    <property type="molecule type" value="Genomic_DNA"/>
</dbReference>
<organism evidence="2 3">
    <name type="scientific">Aeromicrobium duanguangcaii</name>
    <dbReference type="NCBI Taxonomy" id="2968086"/>
    <lineage>
        <taxon>Bacteria</taxon>
        <taxon>Bacillati</taxon>
        <taxon>Actinomycetota</taxon>
        <taxon>Actinomycetes</taxon>
        <taxon>Propionibacteriales</taxon>
        <taxon>Nocardioidaceae</taxon>
        <taxon>Aeromicrobium</taxon>
    </lineage>
</organism>
<feature type="chain" id="PRO_5045465075" evidence="1">
    <location>
        <begin position="19"/>
        <end position="378"/>
    </location>
</feature>
<reference evidence="2 3" key="1">
    <citation type="submission" date="2022-07" db="EMBL/GenBank/DDBJ databases">
        <title>Novel species in genus Aeromicrobium.</title>
        <authorList>
            <person name="Ye L."/>
        </authorList>
    </citation>
    <scope>NUCLEOTIDE SEQUENCE [LARGE SCALE GENOMIC DNA]</scope>
    <source>
        <strain evidence="3">zg-Y50</strain>
    </source>
</reference>